<dbReference type="KEGG" id="kng:KNAG_0F03170"/>
<dbReference type="AlphaFoldDB" id="J7S7I5"/>
<dbReference type="STRING" id="1071383.J7S7I5"/>
<evidence type="ECO:0000313" key="2">
    <source>
        <dbReference type="Proteomes" id="UP000006310"/>
    </source>
</evidence>
<dbReference type="RefSeq" id="XP_022465225.1">
    <property type="nucleotide sequence ID" value="XM_022608761.1"/>
</dbReference>
<dbReference type="HOGENOM" id="CLU_111698_0_0_1"/>
<dbReference type="Proteomes" id="UP000006310">
    <property type="component" value="Chromosome 6"/>
</dbReference>
<evidence type="ECO:0000313" key="1">
    <source>
        <dbReference type="EMBL" id="CCK70979.1"/>
    </source>
</evidence>
<dbReference type="InterPro" id="IPR011990">
    <property type="entry name" value="TPR-like_helical_dom_sf"/>
</dbReference>
<accession>J7S7I5</accession>
<dbReference type="GO" id="GO:0031204">
    <property type="term" value="P:post-translational protein targeting to membrane, translocation"/>
    <property type="evidence" value="ECO:0007669"/>
    <property type="project" value="EnsemblFungi"/>
</dbReference>
<reference evidence="1 2" key="1">
    <citation type="journal article" date="2011" name="Proc. Natl. Acad. Sci. U.S.A.">
        <title>Evolutionary erosion of yeast sex chromosomes by mating-type switching accidents.</title>
        <authorList>
            <person name="Gordon J.L."/>
            <person name="Armisen D."/>
            <person name="Proux-Wera E."/>
            <person name="Oheigeartaigh S.S."/>
            <person name="Byrne K.P."/>
            <person name="Wolfe K.H."/>
        </authorList>
    </citation>
    <scope>NUCLEOTIDE SEQUENCE [LARGE SCALE GENOMIC DNA]</scope>
    <source>
        <strain evidence="2">ATCC MYA-139 / BCRC 22969 / CBS 8797 / CCRC 22969 / KCTC 17520 / NBRC 10181 / NCYC 3082</strain>
    </source>
</reference>
<reference evidence="2" key="2">
    <citation type="submission" date="2012-08" db="EMBL/GenBank/DDBJ databases">
        <title>Genome sequence of Kazachstania naganishii.</title>
        <authorList>
            <person name="Gordon J.L."/>
            <person name="Armisen D."/>
            <person name="Proux-Wera E."/>
            <person name="OhEigeartaigh S.S."/>
            <person name="Byrne K.P."/>
            <person name="Wolfe K.H."/>
        </authorList>
    </citation>
    <scope>NUCLEOTIDE SEQUENCE [LARGE SCALE GENOMIC DNA]</scope>
    <source>
        <strain evidence="2">ATCC MYA-139 / BCRC 22969 / CBS 8797 / CCRC 22969 / KCTC 17520 / NBRC 10181 / NCYC 3082</strain>
    </source>
</reference>
<dbReference type="SUPFAM" id="SSF48452">
    <property type="entry name" value="TPR-like"/>
    <property type="match status" value="1"/>
</dbReference>
<organism evidence="1 2">
    <name type="scientific">Huiozyma naganishii (strain ATCC MYA-139 / BCRC 22969 / CBS 8797 / KCTC 17520 / NBRC 10181 / NCYC 3082 / Yp74L-3)</name>
    <name type="common">Yeast</name>
    <name type="synonym">Kazachstania naganishii</name>
    <dbReference type="NCBI Taxonomy" id="1071383"/>
    <lineage>
        <taxon>Eukaryota</taxon>
        <taxon>Fungi</taxon>
        <taxon>Dikarya</taxon>
        <taxon>Ascomycota</taxon>
        <taxon>Saccharomycotina</taxon>
        <taxon>Saccharomycetes</taxon>
        <taxon>Saccharomycetales</taxon>
        <taxon>Saccharomycetaceae</taxon>
        <taxon>Huiozyma</taxon>
    </lineage>
</organism>
<name>J7S7I5_HUIN7</name>
<sequence>MALVYNENSKLVDFEGTEVSPMLRINAEQVNKLSKALIAESNVAAVTPQPNDKHTKLIRNLFESSVANTKQGKLQESLKNVTLAVEMARRTRAPYEAFAIQLQELQMMLRQKIDLQLVLGKHLDALQDLEFMLGTGVVSPDVFIRKTDCLLKLGQWLEATACCERGLALQPEDTKLKLLRRECATKLAEYNGDI</sequence>
<dbReference type="GO" id="GO:0071256">
    <property type="term" value="C:translocon complex"/>
    <property type="evidence" value="ECO:0007669"/>
    <property type="project" value="EnsemblFungi"/>
</dbReference>
<dbReference type="GeneID" id="34526694"/>
<protein>
    <recommendedName>
        <fullName evidence="3">Translocation protein SEC72</fullName>
    </recommendedName>
</protein>
<dbReference type="EMBL" id="HE978319">
    <property type="protein sequence ID" value="CCK70979.1"/>
    <property type="molecule type" value="Genomic_DNA"/>
</dbReference>
<keyword evidence="2" id="KW-1185">Reference proteome</keyword>
<dbReference type="OMA" id="KMYTLAI"/>
<dbReference type="OrthoDB" id="433738at2759"/>
<dbReference type="Gene3D" id="1.25.40.10">
    <property type="entry name" value="Tetratricopeptide repeat domain"/>
    <property type="match status" value="1"/>
</dbReference>
<dbReference type="GO" id="GO:0031207">
    <property type="term" value="C:Sec62/Sec63 complex"/>
    <property type="evidence" value="ECO:0007669"/>
    <property type="project" value="EnsemblFungi"/>
</dbReference>
<proteinExistence type="predicted"/>
<dbReference type="eggNOG" id="ENOG502RZEU">
    <property type="taxonomic scope" value="Eukaryota"/>
</dbReference>
<dbReference type="GO" id="GO:0008320">
    <property type="term" value="F:protein transmembrane transporter activity"/>
    <property type="evidence" value="ECO:0007669"/>
    <property type="project" value="EnsemblFungi"/>
</dbReference>
<evidence type="ECO:0008006" key="3">
    <source>
        <dbReference type="Google" id="ProtNLM"/>
    </source>
</evidence>
<gene>
    <name evidence="1" type="primary">KNAG0F03170</name>
    <name evidence="1" type="ordered locus">KNAG_0F03170</name>
</gene>